<reference evidence="7 8" key="1">
    <citation type="journal article" date="2007" name="Int. J. Syst. Evol. Microbiol.">
        <title>Description of Pelomonas aquatica sp. nov. and Pelomonas puraquae sp. nov., isolated from industrial and haemodialysis water.</title>
        <authorList>
            <person name="Gomila M."/>
            <person name="Bowien B."/>
            <person name="Falsen E."/>
            <person name="Moore E.R."/>
            <person name="Lalucat J."/>
        </authorList>
    </citation>
    <scope>NUCLEOTIDE SEQUENCE [LARGE SCALE GENOMIC DNA]</scope>
    <source>
        <strain evidence="7 8">CCUG 52769</strain>
    </source>
</reference>
<evidence type="ECO:0000313" key="7">
    <source>
        <dbReference type="EMBL" id="OWR00581.1"/>
    </source>
</evidence>
<evidence type="ECO:0000256" key="3">
    <source>
        <dbReference type="ARBA" id="ARBA00012556"/>
    </source>
</evidence>
<comment type="similarity">
    <text evidence="2 6">Belongs to the glycosyl hydrolase 53 family.</text>
</comment>
<dbReference type="Gene3D" id="3.20.20.80">
    <property type="entry name" value="Glycosidases"/>
    <property type="match status" value="1"/>
</dbReference>
<dbReference type="PANTHER" id="PTHR34983:SF1">
    <property type="entry name" value="ARABINOGALACTAN ENDO-BETA-1,4-GALACTANASE A"/>
    <property type="match status" value="1"/>
</dbReference>
<dbReference type="EC" id="3.2.1.89" evidence="3 6"/>
<dbReference type="GO" id="GO:0031218">
    <property type="term" value="F:arabinogalactan endo-1,4-beta-galactosidase activity"/>
    <property type="evidence" value="ECO:0007669"/>
    <property type="project" value="UniProtKB-EC"/>
</dbReference>
<name>A0A254N8B1_9BURK</name>
<dbReference type="RefSeq" id="WP_088486002.1">
    <property type="nucleotide sequence ID" value="NZ_NISI01000017.1"/>
</dbReference>
<dbReference type="SUPFAM" id="SSF51445">
    <property type="entry name" value="(Trans)glycosidases"/>
    <property type="match status" value="1"/>
</dbReference>
<comment type="caution">
    <text evidence="7">The sequence shown here is derived from an EMBL/GenBank/DDBJ whole genome shotgun (WGS) entry which is preliminary data.</text>
</comment>
<dbReference type="PANTHER" id="PTHR34983">
    <property type="entry name" value="ARABINOGALACTAN ENDO-BETA-1,4-GALACTANASE A"/>
    <property type="match status" value="1"/>
</dbReference>
<dbReference type="GO" id="GO:0015926">
    <property type="term" value="F:glucosidase activity"/>
    <property type="evidence" value="ECO:0007669"/>
    <property type="project" value="InterPro"/>
</dbReference>
<proteinExistence type="inferred from homology"/>
<evidence type="ECO:0000256" key="4">
    <source>
        <dbReference type="ARBA" id="ARBA00022801"/>
    </source>
</evidence>
<dbReference type="Pfam" id="PF07745">
    <property type="entry name" value="Glyco_hydro_53"/>
    <property type="match status" value="1"/>
</dbReference>
<gene>
    <name evidence="7" type="ORF">CDO81_25125</name>
</gene>
<feature type="signal peptide" evidence="6">
    <location>
        <begin position="1"/>
        <end position="21"/>
    </location>
</feature>
<dbReference type="GO" id="GO:0045490">
    <property type="term" value="P:pectin catabolic process"/>
    <property type="evidence" value="ECO:0007669"/>
    <property type="project" value="TreeGrafter"/>
</dbReference>
<evidence type="ECO:0000313" key="8">
    <source>
        <dbReference type="Proteomes" id="UP000197446"/>
    </source>
</evidence>
<dbReference type="OrthoDB" id="9768786at2"/>
<dbReference type="Proteomes" id="UP000197446">
    <property type="component" value="Unassembled WGS sequence"/>
</dbReference>
<dbReference type="EMBL" id="NISI01000017">
    <property type="protein sequence ID" value="OWR00581.1"/>
    <property type="molecule type" value="Genomic_DNA"/>
</dbReference>
<comment type="catalytic activity">
    <reaction evidence="1 6">
        <text>The enzyme specifically hydrolyzes (1-&gt;4)-beta-D-galactosidic linkages in type I arabinogalactans.</text>
        <dbReference type="EC" id="3.2.1.89"/>
    </reaction>
</comment>
<evidence type="ECO:0000256" key="2">
    <source>
        <dbReference type="ARBA" id="ARBA00010687"/>
    </source>
</evidence>
<accession>A0A254N8B1</accession>
<keyword evidence="5 6" id="KW-0326">Glycosidase</keyword>
<keyword evidence="6" id="KW-0732">Signal</keyword>
<protein>
    <recommendedName>
        <fullName evidence="3 6">Arabinogalactan endo-beta-1,4-galactanase</fullName>
        <ecNumber evidence="3 6">3.2.1.89</ecNumber>
    </recommendedName>
</protein>
<feature type="chain" id="PRO_5011827274" description="Arabinogalactan endo-beta-1,4-galactanase" evidence="6">
    <location>
        <begin position="22"/>
        <end position="395"/>
    </location>
</feature>
<evidence type="ECO:0000256" key="6">
    <source>
        <dbReference type="RuleBase" id="RU361192"/>
    </source>
</evidence>
<keyword evidence="4 6" id="KW-0378">Hydrolase</keyword>
<evidence type="ECO:0000256" key="1">
    <source>
        <dbReference type="ARBA" id="ARBA00001695"/>
    </source>
</evidence>
<sequence length="395" mass="43310">MQRRSLLASALAAALPAHTGADPGVNPAPPFLAGGDISALSWMEAAGARYSDRTGRTGDVLAILKAAGHNIVRIRLYERTGPGTGRDGWYWPAGSMDLPDALALSRRAAALGLQIQLTLHFSDFWTNAKDQDIPHRWAEHLATLPDETSRMDRLVELVAARTRVVMQALLKQGTPPAFVSLGNEIEAGMLYPYGRATPENWPRLAALLKAGHAAVKSVLPSARTVLHLDGGGDLAKYRDWFDHARAHGVDWDVIGSSYYPFWTGKTVAEMAAFCRSVTERYDRDLLVMETGFNWTPLRPDGWPGQLEHNGPYPASMSSPEGQRDFMADLLGTLKATPRVLGLLYWDPIMIANPKVGWALKEGSHLPGPNVVSNTTLFDFKGRALPVLDIWHQYTS</sequence>
<dbReference type="AlphaFoldDB" id="A0A254N8B1"/>
<dbReference type="InterPro" id="IPR017853">
    <property type="entry name" value="GH"/>
</dbReference>
<keyword evidence="8" id="KW-1185">Reference proteome</keyword>
<dbReference type="InterPro" id="IPR011683">
    <property type="entry name" value="Glyco_hydro_53"/>
</dbReference>
<organism evidence="7 8">
    <name type="scientific">Roseateles puraquae</name>
    <dbReference type="NCBI Taxonomy" id="431059"/>
    <lineage>
        <taxon>Bacteria</taxon>
        <taxon>Pseudomonadati</taxon>
        <taxon>Pseudomonadota</taxon>
        <taxon>Betaproteobacteria</taxon>
        <taxon>Burkholderiales</taxon>
        <taxon>Sphaerotilaceae</taxon>
        <taxon>Roseateles</taxon>
    </lineage>
</organism>
<evidence type="ECO:0000256" key="5">
    <source>
        <dbReference type="ARBA" id="ARBA00023295"/>
    </source>
</evidence>